<evidence type="ECO:0000256" key="6">
    <source>
        <dbReference type="ARBA" id="ARBA00023056"/>
    </source>
</evidence>
<dbReference type="Pfam" id="PF00534">
    <property type="entry name" value="Glycos_transf_1"/>
    <property type="match status" value="1"/>
</dbReference>
<feature type="binding site" evidence="7">
    <location>
        <position position="15"/>
    </location>
    <ligand>
        <name>ADP-alpha-D-glucose</name>
        <dbReference type="ChEBI" id="CHEBI:57498"/>
    </ligand>
</feature>
<dbReference type="Gene3D" id="3.40.50.2000">
    <property type="entry name" value="Glycogen Phosphorylase B"/>
    <property type="match status" value="2"/>
</dbReference>
<organism evidence="10 11">
    <name type="scientific">Exiguobacterium alkaliphilum</name>
    <dbReference type="NCBI Taxonomy" id="1428684"/>
    <lineage>
        <taxon>Bacteria</taxon>
        <taxon>Bacillati</taxon>
        <taxon>Bacillota</taxon>
        <taxon>Bacilli</taxon>
        <taxon>Bacillales</taxon>
        <taxon>Bacillales Family XII. Incertae Sedis</taxon>
        <taxon>Exiguobacterium</taxon>
    </lineage>
</organism>
<dbReference type="PANTHER" id="PTHR45825">
    <property type="entry name" value="GRANULE-BOUND STARCH SYNTHASE 1, CHLOROPLASTIC/AMYLOPLASTIC"/>
    <property type="match status" value="1"/>
</dbReference>
<dbReference type="InterPro" id="IPR011835">
    <property type="entry name" value="GS/SS"/>
</dbReference>
<dbReference type="EMBL" id="JANIEK010000068">
    <property type="protein sequence ID" value="MCT4796439.1"/>
    <property type="molecule type" value="Genomic_DNA"/>
</dbReference>
<sequence>MKIWYVASEAAPFMKTGGLADVIGSLPQAVSGLGEEVSVVMPKYGTIAEEYVEKMEYLFDLIVPVGWRKQFAAVLKLEHDGITYYFIDNEYYFNREGVLYGHYDDAERFAFFSRAALEMIGKLDETLVPDVLHCHDWQTGVVPAFLRIHYQHIEAYQKIRTVFTIHNLQYQGIFPEDVLGELLQFGHEHFTAEGIQHNGLVNYMKAGIVHSDQITTVSPSYRDEIMEPYYGEGLDAALRHRAVDVRGILNGLDLATNDPSTDKRIAKTYDLDTVKEGKAVNKRALQERFGLEVRDDVMLIGFVSRLVEQKGLDLINGVSDELGNLDCQFVFLGSGQPEYEAIVHEMTARHPGKIGSYIGFDIELAHLIYAGSDAFLMPSRFEPCGLSQLISMRYGTLPIVRETGGLRDTVKPFNEYTQEGTGFGFLNYNAHEMLATIEKSIRVFYDRNTWNALVHQTMTADFSWKQSAKQYRELYHLFA</sequence>
<keyword evidence="4 7" id="KW-0328">Glycosyltransferase</keyword>
<keyword evidence="6 7" id="KW-0320">Glycogen biosynthesis</keyword>
<evidence type="ECO:0000256" key="7">
    <source>
        <dbReference type="HAMAP-Rule" id="MF_00484"/>
    </source>
</evidence>
<comment type="function">
    <text evidence="2 7">Synthesizes alpha-1,4-glucan chains using ADP-glucose.</text>
</comment>
<comment type="similarity">
    <text evidence="3 7">Belongs to the glycosyltransferase 1 family. Bacterial/plant glycogen synthase subfamily.</text>
</comment>
<evidence type="ECO:0000256" key="4">
    <source>
        <dbReference type="ARBA" id="ARBA00022676"/>
    </source>
</evidence>
<reference evidence="10 11" key="1">
    <citation type="submission" date="2022-07" db="EMBL/GenBank/DDBJ databases">
        <title>Genomic and pangenome structural analysis of the polyextremophile Exiguobacterium.</title>
        <authorList>
            <person name="Shen L."/>
        </authorList>
    </citation>
    <scope>NUCLEOTIDE SEQUENCE [LARGE SCALE GENOMIC DNA]</scope>
    <source>
        <strain evidence="10 11">12_1</strain>
    </source>
</reference>
<dbReference type="PANTHER" id="PTHR45825:SF11">
    <property type="entry name" value="ALPHA AMYLASE DOMAIN-CONTAINING PROTEIN"/>
    <property type="match status" value="1"/>
</dbReference>
<protein>
    <recommendedName>
        <fullName evidence="7">Glycogen synthase</fullName>
        <ecNumber evidence="7">2.4.1.21</ecNumber>
    </recommendedName>
    <alternativeName>
        <fullName evidence="7">Starch [bacterial glycogen] synthase</fullName>
    </alternativeName>
</protein>
<feature type="domain" description="Starch synthase catalytic" evidence="9">
    <location>
        <begin position="2"/>
        <end position="240"/>
    </location>
</feature>
<dbReference type="NCBIfam" id="NF001898">
    <property type="entry name" value="PRK00654.1-1"/>
    <property type="match status" value="1"/>
</dbReference>
<evidence type="ECO:0000259" key="8">
    <source>
        <dbReference type="Pfam" id="PF00534"/>
    </source>
</evidence>
<dbReference type="Proteomes" id="UP001206821">
    <property type="component" value="Unassembled WGS sequence"/>
</dbReference>
<dbReference type="InterPro" id="IPR001296">
    <property type="entry name" value="Glyco_trans_1"/>
</dbReference>
<evidence type="ECO:0000313" key="10">
    <source>
        <dbReference type="EMBL" id="MCT4796439.1"/>
    </source>
</evidence>
<dbReference type="NCBIfam" id="NF001899">
    <property type="entry name" value="PRK00654.1-2"/>
    <property type="match status" value="1"/>
</dbReference>
<evidence type="ECO:0000313" key="11">
    <source>
        <dbReference type="Proteomes" id="UP001206821"/>
    </source>
</evidence>
<dbReference type="InterPro" id="IPR013534">
    <property type="entry name" value="Starch_synth_cat_dom"/>
</dbReference>
<dbReference type="RefSeq" id="WP_034803799.1">
    <property type="nucleotide sequence ID" value="NZ_JANIEK010000068.1"/>
</dbReference>
<dbReference type="Pfam" id="PF08323">
    <property type="entry name" value="Glyco_transf_5"/>
    <property type="match status" value="1"/>
</dbReference>
<feature type="domain" description="Glycosyl transferase family 1" evidence="8">
    <location>
        <begin position="288"/>
        <end position="439"/>
    </location>
</feature>
<dbReference type="SUPFAM" id="SSF53756">
    <property type="entry name" value="UDP-Glycosyltransferase/glycogen phosphorylase"/>
    <property type="match status" value="1"/>
</dbReference>
<name>A0ABT2L143_9BACL</name>
<accession>A0ABT2L143</accession>
<evidence type="ECO:0000259" key="9">
    <source>
        <dbReference type="Pfam" id="PF08323"/>
    </source>
</evidence>
<comment type="pathway">
    <text evidence="7">Glycan biosynthesis; glycogen biosynthesis.</text>
</comment>
<comment type="caution">
    <text evidence="10">The sequence shown here is derived from an EMBL/GenBank/DDBJ whole genome shotgun (WGS) entry which is preliminary data.</text>
</comment>
<evidence type="ECO:0000256" key="1">
    <source>
        <dbReference type="ARBA" id="ARBA00001478"/>
    </source>
</evidence>
<evidence type="ECO:0000256" key="5">
    <source>
        <dbReference type="ARBA" id="ARBA00022679"/>
    </source>
</evidence>
<keyword evidence="5 7" id="KW-0808">Transferase</keyword>
<proteinExistence type="inferred from homology"/>
<dbReference type="CDD" id="cd03791">
    <property type="entry name" value="GT5_Glycogen_synthase_DULL1-like"/>
    <property type="match status" value="1"/>
</dbReference>
<evidence type="ECO:0000256" key="2">
    <source>
        <dbReference type="ARBA" id="ARBA00002764"/>
    </source>
</evidence>
<evidence type="ECO:0000256" key="3">
    <source>
        <dbReference type="ARBA" id="ARBA00010281"/>
    </source>
</evidence>
<dbReference type="NCBIfam" id="TIGR02095">
    <property type="entry name" value="glgA"/>
    <property type="match status" value="1"/>
</dbReference>
<dbReference type="HAMAP" id="MF_00484">
    <property type="entry name" value="Glycogen_synth"/>
    <property type="match status" value="1"/>
</dbReference>
<dbReference type="GO" id="GO:0009011">
    <property type="term" value="F:alpha-1,4-glucan glucosyltransferase (ADP-glucose donor) activity"/>
    <property type="evidence" value="ECO:0007669"/>
    <property type="project" value="UniProtKB-EC"/>
</dbReference>
<comment type="catalytic activity">
    <reaction evidence="1 7">
        <text>[(1-&gt;4)-alpha-D-glucosyl](n) + ADP-alpha-D-glucose = [(1-&gt;4)-alpha-D-glucosyl](n+1) + ADP + H(+)</text>
        <dbReference type="Rhea" id="RHEA:18189"/>
        <dbReference type="Rhea" id="RHEA-COMP:9584"/>
        <dbReference type="Rhea" id="RHEA-COMP:9587"/>
        <dbReference type="ChEBI" id="CHEBI:15378"/>
        <dbReference type="ChEBI" id="CHEBI:15444"/>
        <dbReference type="ChEBI" id="CHEBI:57498"/>
        <dbReference type="ChEBI" id="CHEBI:456216"/>
        <dbReference type="EC" id="2.4.1.21"/>
    </reaction>
</comment>
<dbReference type="EC" id="2.4.1.21" evidence="7"/>
<keyword evidence="11" id="KW-1185">Reference proteome</keyword>
<gene>
    <name evidence="7 10" type="primary">glgA</name>
    <name evidence="10" type="ORF">NQG31_12870</name>
</gene>